<evidence type="ECO:0000313" key="2">
    <source>
        <dbReference type="Proteomes" id="UP000054632"/>
    </source>
</evidence>
<comment type="caution">
    <text evidence="1">The sequence shown here is derived from an EMBL/GenBank/DDBJ whole genome shotgun (WGS) entry which is preliminary data.</text>
</comment>
<reference evidence="1 2" key="1">
    <citation type="submission" date="2015-01" db="EMBL/GenBank/DDBJ databases">
        <title>Evolution of Trichinella species and genotypes.</title>
        <authorList>
            <person name="Korhonen P.K."/>
            <person name="Edoardo P."/>
            <person name="Giuseppe L.R."/>
            <person name="Gasser R.B."/>
        </authorList>
    </citation>
    <scope>NUCLEOTIDE SEQUENCE [LARGE SCALE GENOMIC DNA]</scope>
    <source>
        <strain evidence="1">ISS13</strain>
    </source>
</reference>
<dbReference type="AlphaFoldDB" id="A0A0V1DNN4"/>
<dbReference type="Proteomes" id="UP000054632">
    <property type="component" value="Unassembled WGS sequence"/>
</dbReference>
<gene>
    <name evidence="1" type="ORF">T4A_11941</name>
</gene>
<evidence type="ECO:0000313" key="1">
    <source>
        <dbReference type="EMBL" id="KRY63044.1"/>
    </source>
</evidence>
<organism evidence="1 2">
    <name type="scientific">Trichinella pseudospiralis</name>
    <name type="common">Parasitic roundworm</name>
    <dbReference type="NCBI Taxonomy" id="6337"/>
    <lineage>
        <taxon>Eukaryota</taxon>
        <taxon>Metazoa</taxon>
        <taxon>Ecdysozoa</taxon>
        <taxon>Nematoda</taxon>
        <taxon>Enoplea</taxon>
        <taxon>Dorylaimia</taxon>
        <taxon>Trichinellida</taxon>
        <taxon>Trichinellidae</taxon>
        <taxon>Trichinella</taxon>
    </lineage>
</organism>
<protein>
    <submittedName>
        <fullName evidence="1">Uncharacterized protein</fullName>
    </submittedName>
</protein>
<dbReference type="EMBL" id="JYDR01001608">
    <property type="protein sequence ID" value="KRY63044.1"/>
    <property type="molecule type" value="Genomic_DNA"/>
</dbReference>
<sequence length="51" mass="5914">MINRCVAVRGGQYLTLHVLINLARLRFVLRGDSDEFVKILVMGEQHTYYTC</sequence>
<accession>A0A0V1DNN4</accession>
<proteinExistence type="predicted"/>
<name>A0A0V1DNN4_TRIPS</name>